<accession>A0A165SKJ8</accession>
<evidence type="ECO:0000313" key="2">
    <source>
        <dbReference type="EMBL" id="KZT72133.1"/>
    </source>
</evidence>
<protein>
    <submittedName>
        <fullName evidence="2">Uncharacterized protein</fullName>
    </submittedName>
</protein>
<evidence type="ECO:0000313" key="3">
    <source>
        <dbReference type="Proteomes" id="UP000076727"/>
    </source>
</evidence>
<keyword evidence="3" id="KW-1185">Reference proteome</keyword>
<gene>
    <name evidence="2" type="ORF">DAEQUDRAFT_58436</name>
</gene>
<organism evidence="2 3">
    <name type="scientific">Daedalea quercina L-15889</name>
    <dbReference type="NCBI Taxonomy" id="1314783"/>
    <lineage>
        <taxon>Eukaryota</taxon>
        <taxon>Fungi</taxon>
        <taxon>Dikarya</taxon>
        <taxon>Basidiomycota</taxon>
        <taxon>Agaricomycotina</taxon>
        <taxon>Agaricomycetes</taxon>
        <taxon>Polyporales</taxon>
        <taxon>Fomitopsis</taxon>
    </lineage>
</organism>
<dbReference type="AlphaFoldDB" id="A0A165SKJ8"/>
<feature type="region of interest" description="Disordered" evidence="1">
    <location>
        <begin position="290"/>
        <end position="309"/>
    </location>
</feature>
<dbReference type="Proteomes" id="UP000076727">
    <property type="component" value="Unassembled WGS sequence"/>
</dbReference>
<reference evidence="2 3" key="1">
    <citation type="journal article" date="2016" name="Mol. Biol. Evol.">
        <title>Comparative Genomics of Early-Diverging Mushroom-Forming Fungi Provides Insights into the Origins of Lignocellulose Decay Capabilities.</title>
        <authorList>
            <person name="Nagy L.G."/>
            <person name="Riley R."/>
            <person name="Tritt A."/>
            <person name="Adam C."/>
            <person name="Daum C."/>
            <person name="Floudas D."/>
            <person name="Sun H."/>
            <person name="Yadav J.S."/>
            <person name="Pangilinan J."/>
            <person name="Larsson K.H."/>
            <person name="Matsuura K."/>
            <person name="Barry K."/>
            <person name="Labutti K."/>
            <person name="Kuo R."/>
            <person name="Ohm R.A."/>
            <person name="Bhattacharya S.S."/>
            <person name="Shirouzu T."/>
            <person name="Yoshinaga Y."/>
            <person name="Martin F.M."/>
            <person name="Grigoriev I.V."/>
            <person name="Hibbett D.S."/>
        </authorList>
    </citation>
    <scope>NUCLEOTIDE SEQUENCE [LARGE SCALE GENOMIC DNA]</scope>
    <source>
        <strain evidence="2 3">L-15889</strain>
    </source>
</reference>
<name>A0A165SKJ8_9APHY</name>
<proteinExistence type="predicted"/>
<feature type="compositionally biased region" description="Basic residues" evidence="1">
    <location>
        <begin position="296"/>
        <end position="309"/>
    </location>
</feature>
<evidence type="ECO:0000256" key="1">
    <source>
        <dbReference type="SAM" id="MobiDB-lite"/>
    </source>
</evidence>
<dbReference type="EMBL" id="KV429042">
    <property type="protein sequence ID" value="KZT72133.1"/>
    <property type="molecule type" value="Genomic_DNA"/>
</dbReference>
<sequence>MRALIPSLRLPTQLHPTAHTLLPWITVLSSRHTIQATDAPFDARLNTDPMTMNRLAGAGAGYPGAGFAGGGMNPIDYAGGTNPYYGAGGGYGAGGIRRRRAYSTSYASAPGAVGPGGMGAGMGAGMGGGMGAPGAGMGDGGMGAPGAGMSAGMQAPIVIQPAPAGGAYQYGAANVGYQGVGAVPNAGMNGAYGGAYGGTPFQGAAGMGMPQGAMVGTPAVGAGGLPATGMAGYPVAGAGVPIDPYGAGVQPGTYGGTYGGAYPQAGYAGQYGGGGGGGATMIPQGSTVLIRERASPRRRPRHRRSYDSY</sequence>